<dbReference type="EMBL" id="JAVRFF010000014">
    <property type="protein sequence ID" value="MDT0473249.1"/>
    <property type="molecule type" value="Genomic_DNA"/>
</dbReference>
<evidence type="ECO:0000256" key="4">
    <source>
        <dbReference type="ARBA" id="ARBA00023163"/>
    </source>
</evidence>
<keyword evidence="8" id="KW-1185">Reference proteome</keyword>
<dbReference type="CDD" id="cd06171">
    <property type="entry name" value="Sigma70_r4"/>
    <property type="match status" value="1"/>
</dbReference>
<protein>
    <submittedName>
        <fullName evidence="7">Sigma-70 family RNA polymerase sigma factor</fullName>
    </submittedName>
</protein>
<dbReference type="Pfam" id="PF04542">
    <property type="entry name" value="Sigma70_r2"/>
    <property type="match status" value="1"/>
</dbReference>
<dbReference type="PANTHER" id="PTHR43133">
    <property type="entry name" value="RNA POLYMERASE ECF-TYPE SIGMA FACTO"/>
    <property type="match status" value="1"/>
</dbReference>
<evidence type="ECO:0000313" key="7">
    <source>
        <dbReference type="EMBL" id="MDT0473249.1"/>
    </source>
</evidence>
<organism evidence="7 8">
    <name type="scientific">Streptomyces hintoniae</name>
    <dbReference type="NCBI Taxonomy" id="3075521"/>
    <lineage>
        <taxon>Bacteria</taxon>
        <taxon>Bacillati</taxon>
        <taxon>Actinomycetota</taxon>
        <taxon>Actinomycetes</taxon>
        <taxon>Kitasatosporales</taxon>
        <taxon>Streptomycetaceae</taxon>
        <taxon>Streptomyces</taxon>
    </lineage>
</organism>
<dbReference type="InterPro" id="IPR013324">
    <property type="entry name" value="RNA_pol_sigma_r3/r4-like"/>
</dbReference>
<feature type="domain" description="RNA polymerase sigma-70 region 2" evidence="5">
    <location>
        <begin position="33"/>
        <end position="101"/>
    </location>
</feature>
<accession>A0ABU2UJ55</accession>
<dbReference type="PANTHER" id="PTHR43133:SF66">
    <property type="entry name" value="ECF RNA POLYMERASE SIGMA FACTOR SIGK"/>
    <property type="match status" value="1"/>
</dbReference>
<dbReference type="SUPFAM" id="SSF88659">
    <property type="entry name" value="Sigma3 and sigma4 domains of RNA polymerase sigma factors"/>
    <property type="match status" value="1"/>
</dbReference>
<comment type="caution">
    <text evidence="7">The sequence shown here is derived from an EMBL/GenBank/DDBJ whole genome shotgun (WGS) entry which is preliminary data.</text>
</comment>
<proteinExistence type="inferred from homology"/>
<dbReference type="SUPFAM" id="SSF88946">
    <property type="entry name" value="Sigma2 domain of RNA polymerase sigma factors"/>
    <property type="match status" value="1"/>
</dbReference>
<dbReference type="InterPro" id="IPR014284">
    <property type="entry name" value="RNA_pol_sigma-70_dom"/>
</dbReference>
<comment type="similarity">
    <text evidence="1">Belongs to the sigma-70 factor family. ECF subfamily.</text>
</comment>
<dbReference type="InterPro" id="IPR007627">
    <property type="entry name" value="RNA_pol_sigma70_r2"/>
</dbReference>
<feature type="domain" description="RNA polymerase sigma factor 70 region 4 type 2" evidence="6">
    <location>
        <begin position="132"/>
        <end position="184"/>
    </location>
</feature>
<dbReference type="Pfam" id="PF08281">
    <property type="entry name" value="Sigma70_r4_2"/>
    <property type="match status" value="1"/>
</dbReference>
<evidence type="ECO:0000259" key="6">
    <source>
        <dbReference type="Pfam" id="PF08281"/>
    </source>
</evidence>
<dbReference type="Gene3D" id="1.10.10.10">
    <property type="entry name" value="Winged helix-like DNA-binding domain superfamily/Winged helix DNA-binding domain"/>
    <property type="match status" value="1"/>
</dbReference>
<evidence type="ECO:0000313" key="8">
    <source>
        <dbReference type="Proteomes" id="UP001180489"/>
    </source>
</evidence>
<keyword evidence="2" id="KW-0805">Transcription regulation</keyword>
<evidence type="ECO:0000256" key="3">
    <source>
        <dbReference type="ARBA" id="ARBA00023082"/>
    </source>
</evidence>
<keyword evidence="4" id="KW-0804">Transcription</keyword>
<dbReference type="InterPro" id="IPR039425">
    <property type="entry name" value="RNA_pol_sigma-70-like"/>
</dbReference>
<gene>
    <name evidence="7" type="ORF">RM863_14035</name>
</gene>
<name>A0ABU2UJ55_9ACTN</name>
<sequence length="190" mass="21242">MSRADVLVATGSDALVPWMRACARGDSEAFSVLYTALFPRVRATAWGVLRDVAQAEEVAQEVIAEVWSSSGRFCAERGTVAGWVVAIAHRRAVDRARSRTRASRREQQYAQLATTPDYDSVVEQVMYRLDADEVRQCLERLTDLQRQALTLVYLDGTTHADGAARLGVPLGTFKTRVRDALERLRRELDD</sequence>
<evidence type="ECO:0000256" key="1">
    <source>
        <dbReference type="ARBA" id="ARBA00010641"/>
    </source>
</evidence>
<evidence type="ECO:0000259" key="5">
    <source>
        <dbReference type="Pfam" id="PF04542"/>
    </source>
</evidence>
<reference evidence="7" key="1">
    <citation type="submission" date="2024-05" db="EMBL/GenBank/DDBJ databases">
        <title>30 novel species of actinomycetes from the DSMZ collection.</title>
        <authorList>
            <person name="Nouioui I."/>
        </authorList>
    </citation>
    <scope>NUCLEOTIDE SEQUENCE</scope>
    <source>
        <strain evidence="7">DSM 41014</strain>
    </source>
</reference>
<dbReference type="NCBIfam" id="TIGR02937">
    <property type="entry name" value="sigma70-ECF"/>
    <property type="match status" value="1"/>
</dbReference>
<dbReference type="InterPro" id="IPR013249">
    <property type="entry name" value="RNA_pol_sigma70_r4_t2"/>
</dbReference>
<dbReference type="Proteomes" id="UP001180489">
    <property type="component" value="Unassembled WGS sequence"/>
</dbReference>
<dbReference type="InterPro" id="IPR036388">
    <property type="entry name" value="WH-like_DNA-bd_sf"/>
</dbReference>
<dbReference type="Gene3D" id="1.10.1740.10">
    <property type="match status" value="1"/>
</dbReference>
<evidence type="ECO:0000256" key="2">
    <source>
        <dbReference type="ARBA" id="ARBA00023015"/>
    </source>
</evidence>
<dbReference type="RefSeq" id="WP_311635236.1">
    <property type="nucleotide sequence ID" value="NZ_JAVRFF010000014.1"/>
</dbReference>
<dbReference type="InterPro" id="IPR013325">
    <property type="entry name" value="RNA_pol_sigma_r2"/>
</dbReference>
<keyword evidence="3" id="KW-0731">Sigma factor</keyword>